<dbReference type="Proteomes" id="UP000789803">
    <property type="component" value="Unassembled WGS sequence"/>
</dbReference>
<proteinExistence type="predicted"/>
<evidence type="ECO:0000313" key="2">
    <source>
        <dbReference type="EMBL" id="CAD7287487.1"/>
    </source>
</evidence>
<dbReference type="EMBL" id="CAJHOF010000003">
    <property type="protein sequence ID" value="CAD7287487.1"/>
    <property type="molecule type" value="Genomic_DNA"/>
</dbReference>
<name>A0ABN7K529_9BACT</name>
<organism evidence="2 3">
    <name type="scientific">Campylobacter majalis</name>
    <dbReference type="NCBI Taxonomy" id="2790656"/>
    <lineage>
        <taxon>Bacteria</taxon>
        <taxon>Pseudomonadati</taxon>
        <taxon>Campylobacterota</taxon>
        <taxon>Epsilonproteobacteria</taxon>
        <taxon>Campylobacterales</taxon>
        <taxon>Campylobacteraceae</taxon>
        <taxon>Campylobacter</taxon>
    </lineage>
</organism>
<keyword evidence="1" id="KW-1133">Transmembrane helix</keyword>
<dbReference type="RefSeq" id="WP_229932189.1">
    <property type="nucleotide sequence ID" value="NZ_CAJHOF010000003.1"/>
</dbReference>
<sequence length="150" mass="17456">MFANKTLPVIIAISIIVMAGVFFAINKSYQLSFGAKVYYELGNYAKANEMSIMAYELDIYNKMAANMIRKSGDALKLQRYINQGEEYLKQINDMANQSVTKIQQERIRMMCDIMLDEYDDIVKSVFYDKLLSEARQMRDSFATLKKELFY</sequence>
<keyword evidence="3" id="KW-1185">Reference proteome</keyword>
<evidence type="ECO:0000313" key="3">
    <source>
        <dbReference type="Proteomes" id="UP000789803"/>
    </source>
</evidence>
<feature type="transmembrane region" description="Helical" evidence="1">
    <location>
        <begin position="6"/>
        <end position="25"/>
    </location>
</feature>
<comment type="caution">
    <text evidence="2">The sequence shown here is derived from an EMBL/GenBank/DDBJ whole genome shotgun (WGS) entry which is preliminary data.</text>
</comment>
<keyword evidence="1" id="KW-0812">Transmembrane</keyword>
<evidence type="ECO:0000256" key="1">
    <source>
        <dbReference type="SAM" id="Phobius"/>
    </source>
</evidence>
<gene>
    <name evidence="2" type="ORF">LMG7974_00366</name>
</gene>
<evidence type="ECO:0008006" key="4">
    <source>
        <dbReference type="Google" id="ProtNLM"/>
    </source>
</evidence>
<accession>A0ABN7K529</accession>
<keyword evidence="1" id="KW-0472">Membrane</keyword>
<reference evidence="2 3" key="1">
    <citation type="submission" date="2020-11" db="EMBL/GenBank/DDBJ databases">
        <authorList>
            <person name="Peeters C."/>
        </authorList>
    </citation>
    <scope>NUCLEOTIDE SEQUENCE [LARGE SCALE GENOMIC DNA]</scope>
    <source>
        <strain evidence="2 3">LMG 7974</strain>
    </source>
</reference>
<protein>
    <recommendedName>
        <fullName evidence="4">Chemotaxis methyl-accepting receptor HlyB-like 4HB MCP domain-containing protein</fullName>
    </recommendedName>
</protein>